<feature type="chain" id="PRO_5044936657" description="Flagellar P-ring protein" evidence="8">
    <location>
        <begin position="28"/>
        <end position="375"/>
    </location>
</feature>
<comment type="subcellular location">
    <subcellularLocation>
        <location evidence="2 8">Bacterial flagellum basal body</location>
    </subcellularLocation>
</comment>
<protein>
    <recommendedName>
        <fullName evidence="3 8">Flagellar P-ring protein</fullName>
    </recommendedName>
    <alternativeName>
        <fullName evidence="7 8">Basal body P-ring protein</fullName>
    </alternativeName>
</protein>
<keyword evidence="10" id="KW-1185">Reference proteome</keyword>
<reference evidence="9 10" key="1">
    <citation type="submission" date="2024-02" db="EMBL/GenBank/DDBJ databases">
        <title>The whole genome sequence of five bacterial samples isolated from Abu Dhabi Sabkha-shore region.</title>
        <authorList>
            <person name="Sudalaimuthuasari N."/>
            <person name="Sarfraz B."/>
            <person name="Tuyisabe J.D."/>
            <person name="Mugisha Ntwali L.D.M."/>
            <person name="Ali A.I.A.A."/>
            <person name="Almansoori S.Z.A."/>
            <person name="Alajami H.S.A."/>
            <person name="Almeqbaali A.A.S."/>
            <person name="Kundu B."/>
            <person name="Saeed E.E."/>
            <person name="Sukumarinath V."/>
            <person name="Mishra A.K."/>
            <person name="Hazzouri K.M."/>
            <person name="Almaskari R."/>
            <person name="Sharma A.K."/>
            <person name="Amiri K.M.A."/>
        </authorList>
    </citation>
    <scope>NUCLEOTIDE SEQUENCE [LARGE SCALE GENOMIC DNA]</scope>
    <source>
        <strain evidence="10">kcgeb_sd</strain>
    </source>
</reference>
<feature type="signal peptide" evidence="8">
    <location>
        <begin position="1"/>
        <end position="27"/>
    </location>
</feature>
<evidence type="ECO:0000256" key="1">
    <source>
        <dbReference type="ARBA" id="ARBA00002591"/>
    </source>
</evidence>
<dbReference type="HAMAP" id="MF_00416">
    <property type="entry name" value="FlgI"/>
    <property type="match status" value="1"/>
</dbReference>
<proteinExistence type="inferred from homology"/>
<keyword evidence="5" id="KW-0574">Periplasm</keyword>
<keyword evidence="9" id="KW-0282">Flagellum</keyword>
<comment type="subunit">
    <text evidence="8">The basal body constitutes a major portion of the flagellar organelle and consists of four rings (L,P,S, and M) mounted on a central rod.</text>
</comment>
<dbReference type="Pfam" id="PF02119">
    <property type="entry name" value="FlgI"/>
    <property type="match status" value="1"/>
</dbReference>
<keyword evidence="9" id="KW-0966">Cell projection</keyword>
<dbReference type="EMBL" id="CP144918">
    <property type="protein sequence ID" value="WWA47607.1"/>
    <property type="molecule type" value="Genomic_DNA"/>
</dbReference>
<sequence length="375" mass="39395" precursor="true">MLPSPLCRTLLAALLGIAMLHAIPASAQEVPIKGLGRFDGWRENALIGYGIVTGLAGSGDSRRNEVTRQALRNVLSRLGSVVAEDQINSRNVAVVIVTARLPASANPGDRIDAVVSSIGDARSLAGGTLLMTPLLGPDQRPYALAQGSLTVGGYDFEANLNRQQRNYPTSAVLPGGATIENAVDASVLKDGYISFLLTEPGFTTAQAISDAINLRLGYGTATVRNADEVVIRFDQPASQLATFLSTIENLPVRPDRTPRIVINERTGTIVAGGDVQISSVVISQGDIKVSVKSESYASQPSFIAGFASDISSLVVTNTELAVEQGDDDAVLSLPDTNVAALFRTLAQAKVDTRRTIGILQAIKAAGALHAEIVIQ</sequence>
<dbReference type="PRINTS" id="PR01010">
    <property type="entry name" value="FLGPRINGFLGI"/>
</dbReference>
<evidence type="ECO:0000256" key="3">
    <source>
        <dbReference type="ARBA" id="ARBA00019515"/>
    </source>
</evidence>
<accession>A0ABZ2D5J0</accession>
<dbReference type="PANTHER" id="PTHR30381">
    <property type="entry name" value="FLAGELLAR P-RING PERIPLASMIC PROTEIN FLGI"/>
    <property type="match status" value="1"/>
</dbReference>
<keyword evidence="9" id="KW-0969">Cilium</keyword>
<comment type="function">
    <text evidence="1 8">Assembles around the rod to form the L-ring and probably protects the motor/basal body from shearing forces during rotation.</text>
</comment>
<name>A0ABZ2D5J0_9SPHN</name>
<evidence type="ECO:0000256" key="5">
    <source>
        <dbReference type="ARBA" id="ARBA00022764"/>
    </source>
</evidence>
<keyword evidence="6 8" id="KW-0975">Bacterial flagellum</keyword>
<evidence type="ECO:0000256" key="6">
    <source>
        <dbReference type="ARBA" id="ARBA00023143"/>
    </source>
</evidence>
<dbReference type="NCBIfam" id="NF003676">
    <property type="entry name" value="PRK05303.1"/>
    <property type="match status" value="1"/>
</dbReference>
<dbReference type="RefSeq" id="WP_338446497.1">
    <property type="nucleotide sequence ID" value="NZ_CP144918.1"/>
</dbReference>
<evidence type="ECO:0000256" key="8">
    <source>
        <dbReference type="HAMAP-Rule" id="MF_00416"/>
    </source>
</evidence>
<evidence type="ECO:0000256" key="4">
    <source>
        <dbReference type="ARBA" id="ARBA00022729"/>
    </source>
</evidence>
<comment type="similarity">
    <text evidence="8">Belongs to the FlgI family.</text>
</comment>
<evidence type="ECO:0000313" key="10">
    <source>
        <dbReference type="Proteomes" id="UP001335183"/>
    </source>
</evidence>
<dbReference type="PANTHER" id="PTHR30381:SF0">
    <property type="entry name" value="FLAGELLAR P-RING PROTEIN"/>
    <property type="match status" value="1"/>
</dbReference>
<dbReference type="InterPro" id="IPR001782">
    <property type="entry name" value="Flag_FlgI"/>
</dbReference>
<evidence type="ECO:0000256" key="7">
    <source>
        <dbReference type="ARBA" id="ARBA00032344"/>
    </source>
</evidence>
<dbReference type="Proteomes" id="UP001335183">
    <property type="component" value="Chromosome"/>
</dbReference>
<keyword evidence="4 8" id="KW-0732">Signal</keyword>
<evidence type="ECO:0000313" key="9">
    <source>
        <dbReference type="EMBL" id="WWA47607.1"/>
    </source>
</evidence>
<evidence type="ECO:0000256" key="2">
    <source>
        <dbReference type="ARBA" id="ARBA00004117"/>
    </source>
</evidence>
<gene>
    <name evidence="8" type="primary">flgI</name>
    <name evidence="9" type="ORF">V5F89_01490</name>
</gene>
<organism evidence="9 10">
    <name type="scientific">Pelagerythrobacter marensis</name>
    <dbReference type="NCBI Taxonomy" id="543877"/>
    <lineage>
        <taxon>Bacteria</taxon>
        <taxon>Pseudomonadati</taxon>
        <taxon>Pseudomonadota</taxon>
        <taxon>Alphaproteobacteria</taxon>
        <taxon>Sphingomonadales</taxon>
        <taxon>Erythrobacteraceae</taxon>
        <taxon>Pelagerythrobacter</taxon>
    </lineage>
</organism>